<dbReference type="PANTHER" id="PTHR33362:SF5">
    <property type="entry name" value="C4-DICARBOXYLATE TRAP TRANSPORTER LARGE PERMEASE PROTEIN DCTM"/>
    <property type="match status" value="1"/>
</dbReference>
<evidence type="ECO:0000256" key="3">
    <source>
        <dbReference type="ARBA" id="ARBA00022519"/>
    </source>
</evidence>
<keyword evidence="11" id="KW-1185">Reference proteome</keyword>
<feature type="transmembrane region" description="Helical" evidence="8">
    <location>
        <begin position="340"/>
        <end position="357"/>
    </location>
</feature>
<name>A0A3P4B3C1_9BURK</name>
<dbReference type="RefSeq" id="WP_124079918.1">
    <property type="nucleotide sequence ID" value="NZ_UWPJ01000018.1"/>
</dbReference>
<dbReference type="AlphaFoldDB" id="A0A3P4B3C1"/>
<keyword evidence="5 8" id="KW-1133">Transmembrane helix</keyword>
<evidence type="ECO:0000256" key="7">
    <source>
        <dbReference type="RuleBase" id="RU369079"/>
    </source>
</evidence>
<keyword evidence="6 8" id="KW-0472">Membrane</keyword>
<gene>
    <name evidence="10" type="primary">siaT_2</name>
    <name evidence="10" type="ORF">PIGHUM_02483</name>
</gene>
<evidence type="ECO:0000313" key="10">
    <source>
        <dbReference type="EMBL" id="VCU70411.1"/>
    </source>
</evidence>
<feature type="transmembrane region" description="Helical" evidence="8">
    <location>
        <begin position="176"/>
        <end position="201"/>
    </location>
</feature>
<keyword evidence="3 7" id="KW-0997">Cell inner membrane</keyword>
<evidence type="ECO:0000256" key="4">
    <source>
        <dbReference type="ARBA" id="ARBA00022692"/>
    </source>
</evidence>
<evidence type="ECO:0000256" key="5">
    <source>
        <dbReference type="ARBA" id="ARBA00022989"/>
    </source>
</evidence>
<proteinExistence type="predicted"/>
<evidence type="ECO:0000256" key="2">
    <source>
        <dbReference type="ARBA" id="ARBA00022475"/>
    </source>
</evidence>
<dbReference type="EMBL" id="UWPJ01000018">
    <property type="protein sequence ID" value="VCU70411.1"/>
    <property type="molecule type" value="Genomic_DNA"/>
</dbReference>
<reference evidence="10 11" key="1">
    <citation type="submission" date="2018-10" db="EMBL/GenBank/DDBJ databases">
        <authorList>
            <person name="Criscuolo A."/>
        </authorList>
    </citation>
    <scope>NUCLEOTIDE SEQUENCE [LARGE SCALE GENOMIC DNA]</scope>
    <source>
        <strain evidence="10">DnA1</strain>
    </source>
</reference>
<comment type="function">
    <text evidence="7">Part of the tripartite ATP-independent periplasmic (TRAP) transport system.</text>
</comment>
<feature type="transmembrane region" description="Helical" evidence="8">
    <location>
        <begin position="139"/>
        <end position="164"/>
    </location>
</feature>
<dbReference type="InterPro" id="IPR004681">
    <property type="entry name" value="TRAP_DctM"/>
</dbReference>
<dbReference type="Proteomes" id="UP000277294">
    <property type="component" value="Unassembled WGS sequence"/>
</dbReference>
<feature type="transmembrane region" description="Helical" evidence="8">
    <location>
        <begin position="94"/>
        <end position="118"/>
    </location>
</feature>
<comment type="subcellular location">
    <subcellularLocation>
        <location evidence="1 7">Cell inner membrane</location>
        <topology evidence="1 7">Multi-pass membrane protein</topology>
    </subcellularLocation>
</comment>
<dbReference type="OrthoDB" id="9796052at2"/>
<evidence type="ECO:0000256" key="6">
    <source>
        <dbReference type="ARBA" id="ARBA00023136"/>
    </source>
</evidence>
<keyword evidence="2" id="KW-1003">Cell membrane</keyword>
<dbReference type="GO" id="GO:0005886">
    <property type="term" value="C:plasma membrane"/>
    <property type="evidence" value="ECO:0007669"/>
    <property type="project" value="UniProtKB-SubCell"/>
</dbReference>
<feature type="transmembrane region" description="Helical" evidence="8">
    <location>
        <begin position="408"/>
        <end position="428"/>
    </location>
</feature>
<accession>A0A3P4B3C1</accession>
<keyword evidence="4 8" id="KW-0812">Transmembrane</keyword>
<evidence type="ECO:0000256" key="1">
    <source>
        <dbReference type="ARBA" id="ARBA00004429"/>
    </source>
</evidence>
<protein>
    <submittedName>
        <fullName evidence="10">Sialic acid TRAP transporter permease protein SiaT</fullName>
    </submittedName>
</protein>
<sequence length="433" mass="45758">MTIIIVGVAMLALMALTRLPLGFNMLLCGIGGIAALHPRGLDAGLSVAEQAVMELAMNFQFSVLPLFLAMGVFVTKAGLADDLFNAADVWFSRFRGGVAMASILACAGFASLSHNSAASTATMSRIAVPAMSRLRYDQGLAAGTVAAGGTMGILIPPSGALIIYGMLTETSLGSLFMAALIPAVIQLACYLLVVVALVQLVPGWLPRSHSSVTWAERIKALGSVWGVLLLFGMIVCGIFFGIFTTTEAGGIGAGGALAFACWRRRMSWQRFTEALKEALTTASMIYVVAAGAMVINQFVNISGLPERTMAGIQALHLEPMAVVALLLLCYVVLGMFIDGFAMIFLTVPVVAPVIVSLGLDPIWWGIVLIIVVEMAMISPPVGLNVFIMKAMVPSLSLRSIYKGVIPFMVSDVVRLVAIAVFPGLALWLPSIMR</sequence>
<feature type="domain" description="TRAP C4-dicarboxylate transport system permease DctM subunit" evidence="9">
    <location>
        <begin position="9"/>
        <end position="424"/>
    </location>
</feature>
<feature type="transmembrane region" description="Helical" evidence="8">
    <location>
        <begin position="278"/>
        <end position="299"/>
    </location>
</feature>
<organism evidence="10 11">
    <name type="scientific">Pigmentiphaga humi</name>
    <dbReference type="NCBI Taxonomy" id="2478468"/>
    <lineage>
        <taxon>Bacteria</taxon>
        <taxon>Pseudomonadati</taxon>
        <taxon>Pseudomonadota</taxon>
        <taxon>Betaproteobacteria</taxon>
        <taxon>Burkholderiales</taxon>
        <taxon>Alcaligenaceae</taxon>
        <taxon>Pigmentiphaga</taxon>
    </lineage>
</organism>
<keyword evidence="7" id="KW-0813">Transport</keyword>
<feature type="transmembrane region" description="Helical" evidence="8">
    <location>
        <begin position="55"/>
        <end position="74"/>
    </location>
</feature>
<feature type="transmembrane region" description="Helical" evidence="8">
    <location>
        <begin position="6"/>
        <end position="34"/>
    </location>
</feature>
<dbReference type="GO" id="GO:0022857">
    <property type="term" value="F:transmembrane transporter activity"/>
    <property type="evidence" value="ECO:0007669"/>
    <property type="project" value="UniProtKB-UniRule"/>
</dbReference>
<feature type="transmembrane region" description="Helical" evidence="8">
    <location>
        <begin position="222"/>
        <end position="242"/>
    </location>
</feature>
<dbReference type="InterPro" id="IPR010656">
    <property type="entry name" value="DctM"/>
</dbReference>
<feature type="transmembrane region" description="Helical" evidence="8">
    <location>
        <begin position="311"/>
        <end position="333"/>
    </location>
</feature>
<dbReference type="Pfam" id="PF06808">
    <property type="entry name" value="DctM"/>
    <property type="match status" value="1"/>
</dbReference>
<evidence type="ECO:0000256" key="8">
    <source>
        <dbReference type="SAM" id="Phobius"/>
    </source>
</evidence>
<dbReference type="PIRSF" id="PIRSF006066">
    <property type="entry name" value="HI0050"/>
    <property type="match status" value="1"/>
</dbReference>
<evidence type="ECO:0000259" key="9">
    <source>
        <dbReference type="Pfam" id="PF06808"/>
    </source>
</evidence>
<feature type="transmembrane region" description="Helical" evidence="8">
    <location>
        <begin position="363"/>
        <end position="387"/>
    </location>
</feature>
<evidence type="ECO:0000313" key="11">
    <source>
        <dbReference type="Proteomes" id="UP000277294"/>
    </source>
</evidence>
<dbReference type="PANTHER" id="PTHR33362">
    <property type="entry name" value="SIALIC ACID TRAP TRANSPORTER PERMEASE PROTEIN SIAT-RELATED"/>
    <property type="match status" value="1"/>
</dbReference>